<comment type="caution">
    <text evidence="3">The sequence shown here is derived from an EMBL/GenBank/DDBJ whole genome shotgun (WGS) entry which is preliminary data.</text>
</comment>
<feature type="transmembrane region" description="Helical" evidence="2">
    <location>
        <begin position="72"/>
        <end position="92"/>
    </location>
</feature>
<feature type="compositionally biased region" description="Basic residues" evidence="1">
    <location>
        <begin position="1"/>
        <end position="12"/>
    </location>
</feature>
<evidence type="ECO:0000256" key="1">
    <source>
        <dbReference type="SAM" id="MobiDB-lite"/>
    </source>
</evidence>
<evidence type="ECO:0000313" key="3">
    <source>
        <dbReference type="EMBL" id="KAK9142340.1"/>
    </source>
</evidence>
<reference evidence="3 4" key="1">
    <citation type="submission" date="2024-01" db="EMBL/GenBank/DDBJ databases">
        <title>Genome assemblies of Stephania.</title>
        <authorList>
            <person name="Yang L."/>
        </authorList>
    </citation>
    <scope>NUCLEOTIDE SEQUENCE [LARGE SCALE GENOMIC DNA]</scope>
    <source>
        <strain evidence="3">YNDBR</strain>
        <tissue evidence="3">Leaf</tissue>
    </source>
</reference>
<keyword evidence="4" id="KW-1185">Reference proteome</keyword>
<proteinExistence type="predicted"/>
<evidence type="ECO:0000256" key="2">
    <source>
        <dbReference type="SAM" id="Phobius"/>
    </source>
</evidence>
<protein>
    <submittedName>
        <fullName evidence="3">Uncharacterized protein</fullName>
    </submittedName>
</protein>
<dbReference type="Proteomes" id="UP001420932">
    <property type="component" value="Unassembled WGS sequence"/>
</dbReference>
<keyword evidence="2" id="KW-0812">Transmembrane</keyword>
<keyword evidence="2" id="KW-0472">Membrane</keyword>
<feature type="transmembrane region" description="Helical" evidence="2">
    <location>
        <begin position="47"/>
        <end position="66"/>
    </location>
</feature>
<sequence length="127" mass="13672">MTSSRRCPKRHLSSPEARHHLSPDPYCRPIGASRELVKHAVSKRTTAVTNVVFLSTIVGLVLSPLPVCAVKVIVFLSTIVVIPPTCAFSISISTSIKDFDAETLAGECDLCNVATIVAASTHHHLQE</sequence>
<dbReference type="EMBL" id="JBBNAF010000005">
    <property type="protein sequence ID" value="KAK9142340.1"/>
    <property type="molecule type" value="Genomic_DNA"/>
</dbReference>
<organism evidence="3 4">
    <name type="scientific">Stephania yunnanensis</name>
    <dbReference type="NCBI Taxonomy" id="152371"/>
    <lineage>
        <taxon>Eukaryota</taxon>
        <taxon>Viridiplantae</taxon>
        <taxon>Streptophyta</taxon>
        <taxon>Embryophyta</taxon>
        <taxon>Tracheophyta</taxon>
        <taxon>Spermatophyta</taxon>
        <taxon>Magnoliopsida</taxon>
        <taxon>Ranunculales</taxon>
        <taxon>Menispermaceae</taxon>
        <taxon>Menispermoideae</taxon>
        <taxon>Cissampelideae</taxon>
        <taxon>Stephania</taxon>
    </lineage>
</organism>
<gene>
    <name evidence="3" type="ORF">Syun_011740</name>
</gene>
<dbReference type="AlphaFoldDB" id="A0AAP0JZ50"/>
<evidence type="ECO:0000313" key="4">
    <source>
        <dbReference type="Proteomes" id="UP001420932"/>
    </source>
</evidence>
<feature type="region of interest" description="Disordered" evidence="1">
    <location>
        <begin position="1"/>
        <end position="20"/>
    </location>
</feature>
<keyword evidence="2" id="KW-1133">Transmembrane helix</keyword>
<name>A0AAP0JZ50_9MAGN</name>
<accession>A0AAP0JZ50</accession>